<dbReference type="RefSeq" id="WP_069016209.1">
    <property type="nucleotide sequence ID" value="NZ_JABWRL010000032.1"/>
</dbReference>
<evidence type="ECO:0000313" key="2">
    <source>
        <dbReference type="Proteomes" id="UP000541770"/>
    </source>
</evidence>
<dbReference type="EMBL" id="JACGDE010000011">
    <property type="protein sequence ID" value="MBA6066526.1"/>
    <property type="molecule type" value="Genomic_DNA"/>
</dbReference>
<gene>
    <name evidence="1" type="ORF">H4C75_17445</name>
</gene>
<dbReference type="Proteomes" id="UP000541770">
    <property type="component" value="Unassembled WGS sequence"/>
</dbReference>
<proteinExistence type="predicted"/>
<accession>A0A7W2JWN8</accession>
<sequence>MRLQFPLTLSTSDWEYETASSGGLTVMFAAASGGMLTLKDPTGALHQYRYGSAGVGAGAGARLPRYGKVNLQVRGKSVGAAGATEGFYARGKVLVADSIAARGLNREDFKGACVFIEGGLGLIGGASFSGMLFGLDTKLLAMTAATVIPVGQLLLPQDTTERLLRSAKGVILTGGVNAGLQAGVGGTFTLGGLF</sequence>
<name>A0A7W2JWN8_9PSED</name>
<reference evidence="1 2" key="1">
    <citation type="submission" date="2020-07" db="EMBL/GenBank/DDBJ databases">
        <title>Diversity of carbapenemase encoding genes among Pseudomonas putida group clinical isolates in a tertiary Brazilian hospital.</title>
        <authorList>
            <person name="Alberto-Lei F."/>
            <person name="Nodari C.S."/>
            <person name="Streling A.P."/>
            <person name="Paulino J.T."/>
            <person name="Bessa-Neto F.O."/>
            <person name="Cayo R."/>
            <person name="Gales A.C."/>
        </authorList>
    </citation>
    <scope>NUCLEOTIDE SEQUENCE [LARGE SCALE GENOMIC DNA]</scope>
    <source>
        <strain evidence="1 2">14802</strain>
    </source>
</reference>
<organism evidence="1 2">
    <name type="scientific">Pseudomonas mosselii</name>
    <dbReference type="NCBI Taxonomy" id="78327"/>
    <lineage>
        <taxon>Bacteria</taxon>
        <taxon>Pseudomonadati</taxon>
        <taxon>Pseudomonadota</taxon>
        <taxon>Gammaproteobacteria</taxon>
        <taxon>Pseudomonadales</taxon>
        <taxon>Pseudomonadaceae</taxon>
        <taxon>Pseudomonas</taxon>
    </lineage>
</organism>
<evidence type="ECO:0000313" key="1">
    <source>
        <dbReference type="EMBL" id="MBA6066526.1"/>
    </source>
</evidence>
<comment type="caution">
    <text evidence="1">The sequence shown here is derived from an EMBL/GenBank/DDBJ whole genome shotgun (WGS) entry which is preliminary data.</text>
</comment>
<protein>
    <submittedName>
        <fullName evidence="1">Uncharacterized protein</fullName>
    </submittedName>
</protein>
<dbReference type="AlphaFoldDB" id="A0A7W2JWN8"/>